<dbReference type="RefSeq" id="WP_072985381.1">
    <property type="nucleotide sequence ID" value="NZ_FQZB01000005.1"/>
</dbReference>
<proteinExistence type="predicted"/>
<feature type="transmembrane region" description="Helical" evidence="1">
    <location>
        <begin position="6"/>
        <end position="27"/>
    </location>
</feature>
<organism evidence="2 3">
    <name type="scientific">Clostridium cavendishii DSM 21758</name>
    <dbReference type="NCBI Taxonomy" id="1121302"/>
    <lineage>
        <taxon>Bacteria</taxon>
        <taxon>Bacillati</taxon>
        <taxon>Bacillota</taxon>
        <taxon>Clostridia</taxon>
        <taxon>Eubacteriales</taxon>
        <taxon>Clostridiaceae</taxon>
        <taxon>Clostridium</taxon>
    </lineage>
</organism>
<dbReference type="EMBL" id="FQZB01000005">
    <property type="protein sequence ID" value="SHI81929.1"/>
    <property type="molecule type" value="Genomic_DNA"/>
</dbReference>
<evidence type="ECO:0000256" key="1">
    <source>
        <dbReference type="SAM" id="Phobius"/>
    </source>
</evidence>
<keyword evidence="1" id="KW-1133">Transmembrane helix</keyword>
<dbReference type="STRING" id="1121302.SAMN02745163_00791"/>
<evidence type="ECO:0000313" key="3">
    <source>
        <dbReference type="Proteomes" id="UP000184310"/>
    </source>
</evidence>
<keyword evidence="3" id="KW-1185">Reference proteome</keyword>
<dbReference type="AlphaFoldDB" id="A0A1M6E985"/>
<sequence>MRKQVVLRQGVISIMVLFSIILVIGAIKGEIDMKRTSEEKGRKDFNKTGEITFSRGDNFRNQRIKLFIDNHETNDKVAYVLKNPQGEILLKGEVKAQEVVDISQKVYKYQKGIWKIEITKKESEKTTNVSYIFNEDNK</sequence>
<protein>
    <submittedName>
        <fullName evidence="2">Uncharacterized protein</fullName>
    </submittedName>
</protein>
<gene>
    <name evidence="2" type="ORF">SAMN02745163_00791</name>
</gene>
<keyword evidence="1" id="KW-0812">Transmembrane</keyword>
<keyword evidence="1" id="KW-0472">Membrane</keyword>
<accession>A0A1M6E985</accession>
<reference evidence="2 3" key="1">
    <citation type="submission" date="2016-11" db="EMBL/GenBank/DDBJ databases">
        <authorList>
            <person name="Jaros S."/>
            <person name="Januszkiewicz K."/>
            <person name="Wedrychowicz H."/>
        </authorList>
    </citation>
    <scope>NUCLEOTIDE SEQUENCE [LARGE SCALE GENOMIC DNA]</scope>
    <source>
        <strain evidence="2 3">DSM 21758</strain>
    </source>
</reference>
<name>A0A1M6E985_9CLOT</name>
<evidence type="ECO:0000313" key="2">
    <source>
        <dbReference type="EMBL" id="SHI81929.1"/>
    </source>
</evidence>
<dbReference type="Proteomes" id="UP000184310">
    <property type="component" value="Unassembled WGS sequence"/>
</dbReference>